<comment type="caution">
    <text evidence="3">The sequence shown here is derived from an EMBL/GenBank/DDBJ whole genome shotgun (WGS) entry which is preliminary data.</text>
</comment>
<protein>
    <submittedName>
        <fullName evidence="3">Phosphatidylglycerophosphatase A</fullName>
    </submittedName>
</protein>
<dbReference type="InterPro" id="IPR036681">
    <property type="entry name" value="PgpA-like_sf"/>
</dbReference>
<reference evidence="3 4" key="1">
    <citation type="submission" date="2019-09" db="EMBL/GenBank/DDBJ databases">
        <title>Distinct polysaccharide growth profiles of human intestinal Prevotella copri isolates.</title>
        <authorList>
            <person name="Fehlner-Peach H."/>
            <person name="Magnabosco C."/>
            <person name="Raghavan V."/>
            <person name="Scher J.U."/>
            <person name="Tett A."/>
            <person name="Cox L.M."/>
            <person name="Gottsegen C."/>
            <person name="Watters A."/>
            <person name="Wiltshire- Gordon J.D."/>
            <person name="Segata N."/>
            <person name="Bonneau R."/>
            <person name="Littman D.R."/>
        </authorList>
    </citation>
    <scope>NUCLEOTIDE SEQUENCE [LARGE SCALE GENOMIC DNA]</scope>
    <source>
        <strain evidence="4">iA622</strain>
    </source>
</reference>
<dbReference type="Proteomes" id="UP000480425">
    <property type="component" value="Unassembled WGS sequence"/>
</dbReference>
<evidence type="ECO:0000313" key="4">
    <source>
        <dbReference type="Proteomes" id="UP000480425"/>
    </source>
</evidence>
<keyword evidence="1" id="KW-1133">Transmembrane helix</keyword>
<feature type="transmembrane region" description="Helical" evidence="1">
    <location>
        <begin position="60"/>
        <end position="78"/>
    </location>
</feature>
<feature type="domain" description="YutG/PgpA" evidence="2">
    <location>
        <begin position="19"/>
        <end position="170"/>
    </location>
</feature>
<dbReference type="PANTHER" id="PTHR36305:SF1">
    <property type="entry name" value="PHOSPHATIDYLGLYCEROPHOSPHATASE A"/>
    <property type="match status" value="1"/>
</dbReference>
<keyword evidence="1" id="KW-0472">Membrane</keyword>
<keyword evidence="1" id="KW-0812">Transmembrane</keyword>
<dbReference type="SUPFAM" id="SSF101307">
    <property type="entry name" value="YutG-like"/>
    <property type="match status" value="1"/>
</dbReference>
<feature type="transmembrane region" description="Helical" evidence="1">
    <location>
        <begin position="36"/>
        <end position="53"/>
    </location>
</feature>
<feature type="transmembrane region" description="Helical" evidence="1">
    <location>
        <begin position="156"/>
        <end position="177"/>
    </location>
</feature>
<dbReference type="PIRSF" id="PIRSF006162">
    <property type="entry name" value="PgpA"/>
    <property type="match status" value="1"/>
</dbReference>
<proteinExistence type="predicted"/>
<dbReference type="RefSeq" id="WP_153122563.1">
    <property type="nucleotide sequence ID" value="NZ_VZCB01000045.1"/>
</dbReference>
<organism evidence="3 4">
    <name type="scientific">Segatella copri</name>
    <dbReference type="NCBI Taxonomy" id="165179"/>
    <lineage>
        <taxon>Bacteria</taxon>
        <taxon>Pseudomonadati</taxon>
        <taxon>Bacteroidota</taxon>
        <taxon>Bacteroidia</taxon>
        <taxon>Bacteroidales</taxon>
        <taxon>Prevotellaceae</taxon>
        <taxon>Segatella</taxon>
    </lineage>
</organism>
<gene>
    <name evidence="3" type="ORF">F7D73_04685</name>
</gene>
<dbReference type="GO" id="GO:0008962">
    <property type="term" value="F:phosphatidylglycerophosphatase activity"/>
    <property type="evidence" value="ECO:0007669"/>
    <property type="project" value="InterPro"/>
</dbReference>
<dbReference type="AlphaFoldDB" id="A0A6G1TZD3"/>
<dbReference type="PANTHER" id="PTHR36305">
    <property type="entry name" value="PHOSPHATIDYLGLYCEROPHOSPHATASE A"/>
    <property type="match status" value="1"/>
</dbReference>
<dbReference type="CDD" id="cd06971">
    <property type="entry name" value="PgpA"/>
    <property type="match status" value="1"/>
</dbReference>
<dbReference type="GO" id="GO:0006629">
    <property type="term" value="P:lipid metabolic process"/>
    <property type="evidence" value="ECO:0007669"/>
    <property type="project" value="InterPro"/>
</dbReference>
<name>A0A6G1TZD3_9BACT</name>
<accession>A0A6G1TZD3</accession>
<dbReference type="OrthoDB" id="9804091at2"/>
<dbReference type="InterPro" id="IPR026037">
    <property type="entry name" value="PgpA"/>
</dbReference>
<feature type="transmembrane region" description="Helical" evidence="1">
    <location>
        <begin position="12"/>
        <end position="30"/>
    </location>
</feature>
<evidence type="ECO:0000256" key="1">
    <source>
        <dbReference type="SAM" id="Phobius"/>
    </source>
</evidence>
<dbReference type="EMBL" id="VZCB01000045">
    <property type="protein sequence ID" value="MQN80255.1"/>
    <property type="molecule type" value="Genomic_DNA"/>
</dbReference>
<dbReference type="InterPro" id="IPR007686">
    <property type="entry name" value="YutG/PgpA"/>
</dbReference>
<feature type="transmembrane region" description="Helical" evidence="1">
    <location>
        <begin position="118"/>
        <end position="135"/>
    </location>
</feature>
<evidence type="ECO:0000259" key="2">
    <source>
        <dbReference type="Pfam" id="PF04608"/>
    </source>
</evidence>
<sequence>MNNKGNLTNERPPLLPVIIGTGFGSGFWPWGPGTAGSVLATLIWALMAYLGGFNGETLQSITFFLVILSTLLGTWATARLQPYWGEDPSRVVIDEMAGVWIPLSLITPFTATGTPKDAWWWALVALVLFRFFDMVKPLGIKWLDRKEGAFYVMADDLLGGFYAAVVMLIAKIIFLWVR</sequence>
<evidence type="ECO:0000313" key="3">
    <source>
        <dbReference type="EMBL" id="MQN80255.1"/>
    </source>
</evidence>
<dbReference type="Pfam" id="PF04608">
    <property type="entry name" value="PgpA"/>
    <property type="match status" value="1"/>
</dbReference>